<evidence type="ECO:0000313" key="2">
    <source>
        <dbReference type="Proteomes" id="UP000654993"/>
    </source>
</evidence>
<dbReference type="Proteomes" id="UP000654993">
    <property type="component" value="Unassembled WGS sequence"/>
</dbReference>
<organism evidence="1 2">
    <name type="scientific">Insulibacter thermoxylanivorax</name>
    <dbReference type="NCBI Taxonomy" id="2749268"/>
    <lineage>
        <taxon>Bacteria</taxon>
        <taxon>Bacillati</taxon>
        <taxon>Bacillota</taxon>
        <taxon>Bacilli</taxon>
        <taxon>Bacillales</taxon>
        <taxon>Paenibacillaceae</taxon>
        <taxon>Insulibacter</taxon>
    </lineage>
</organism>
<dbReference type="EMBL" id="BMAQ01000005">
    <property type="protein sequence ID" value="GFR37438.1"/>
    <property type="molecule type" value="Genomic_DNA"/>
</dbReference>
<evidence type="ECO:0000313" key="1">
    <source>
        <dbReference type="EMBL" id="GFR37438.1"/>
    </source>
</evidence>
<accession>A0A916QDL2</accession>
<gene>
    <name evidence="1" type="ORF">PRECH8_07340</name>
</gene>
<proteinExistence type="predicted"/>
<keyword evidence="2" id="KW-1185">Reference proteome</keyword>
<name>A0A916QDL2_9BACL</name>
<reference evidence="1" key="2">
    <citation type="journal article" date="2021" name="Data Brief">
        <title>Draft genome sequence data of the facultative, thermophilic, xylanolytic bacterium Paenibacillus sp. strain DA-C8.</title>
        <authorList>
            <person name="Chhe C."/>
            <person name="Uke A."/>
            <person name="Baramee S."/>
            <person name="Ungkulpasvich U."/>
            <person name="Tachaapaikoon C."/>
            <person name="Pason P."/>
            <person name="Waeonukul R."/>
            <person name="Ratanakhanokchai K."/>
            <person name="Kosugi A."/>
        </authorList>
    </citation>
    <scope>NUCLEOTIDE SEQUENCE</scope>
    <source>
        <strain evidence="1">DA-C8</strain>
    </source>
</reference>
<dbReference type="RefSeq" id="WP_200965718.1">
    <property type="nucleotide sequence ID" value="NZ_BMAQ01000005.1"/>
</dbReference>
<sequence length="91" mass="10575">MRLHDALFNWLQMAIVVEGRPDDRSAHDTLNFFAEILAEDHQVDRVEIIKKDDTMIHVRYGNAEGTKVQLFNREAAEQLLHEINANPKYNS</sequence>
<dbReference type="AlphaFoldDB" id="A0A916QDL2"/>
<reference evidence="1" key="1">
    <citation type="submission" date="2020-08" db="EMBL/GenBank/DDBJ databases">
        <authorList>
            <person name="Uke A."/>
            <person name="Chhe C."/>
            <person name="Baramee S."/>
            <person name="Kosugi A."/>
        </authorList>
    </citation>
    <scope>NUCLEOTIDE SEQUENCE</scope>
    <source>
        <strain evidence="1">DA-C8</strain>
    </source>
</reference>
<comment type="caution">
    <text evidence="1">The sequence shown here is derived from an EMBL/GenBank/DDBJ whole genome shotgun (WGS) entry which is preliminary data.</text>
</comment>
<protein>
    <submittedName>
        <fullName evidence="1">Uncharacterized protein</fullName>
    </submittedName>
</protein>